<evidence type="ECO:0000256" key="1">
    <source>
        <dbReference type="SAM" id="SignalP"/>
    </source>
</evidence>
<dbReference type="InterPro" id="IPR008969">
    <property type="entry name" value="CarboxyPept-like_regulatory"/>
</dbReference>
<dbReference type="RefSeq" id="WP_189579134.1">
    <property type="nucleotide sequence ID" value="NZ_BMYF01000003.1"/>
</dbReference>
<proteinExistence type="predicted"/>
<dbReference type="Pfam" id="PF13715">
    <property type="entry name" value="CarbopepD_reg_2"/>
    <property type="match status" value="1"/>
</dbReference>
<organism evidence="2 3">
    <name type="scientific">Mongoliitalea lutea</name>
    <dbReference type="NCBI Taxonomy" id="849756"/>
    <lineage>
        <taxon>Bacteria</taxon>
        <taxon>Pseudomonadati</taxon>
        <taxon>Bacteroidota</taxon>
        <taxon>Cytophagia</taxon>
        <taxon>Cytophagales</taxon>
        <taxon>Cyclobacteriaceae</taxon>
        <taxon>Mongoliitalea</taxon>
    </lineage>
</organism>
<feature type="signal peptide" evidence="1">
    <location>
        <begin position="1"/>
        <end position="26"/>
    </location>
</feature>
<reference evidence="2" key="2">
    <citation type="submission" date="2020-09" db="EMBL/GenBank/DDBJ databases">
        <authorList>
            <person name="Sun Q."/>
            <person name="Kim S."/>
        </authorList>
    </citation>
    <scope>NUCLEOTIDE SEQUENCE</scope>
    <source>
        <strain evidence="2">KCTC 23224</strain>
    </source>
</reference>
<dbReference type="EMBL" id="BMYF01000003">
    <property type="protein sequence ID" value="GHB29247.1"/>
    <property type="molecule type" value="Genomic_DNA"/>
</dbReference>
<keyword evidence="3" id="KW-1185">Reference proteome</keyword>
<sequence>MNTLIRLQGTLFFAFCLLFTPILSHAQTFQISGTVKHGITEEAISNATITIRETAFYAVSNQTGKFEISNIYEGRFMVQILIPGFEPYQNQINVKNNLNLGTILLYPLGMEEKTGDVLQKTIRATNVAQLFTSRPNLVGGNAVFGIPPEPKQLIGDYYLDGNWNKASILLYKNSEVMEGYLVRYQINSNTFEIRAEGSDEVSAIPGLRIQNVVWVDKDFNIPRFFVNGMDFKDEGSPISGFFEVLVDGQKPLLRRTVATIRASNYNEALMVGEKDDKIVKRNQYYYAVGKDIFMVPKKKNQFLEIFGDKATMISTFVSDNKLRYNDPSSWYSIFTYYNSQFEGFQPISNQLMDN</sequence>
<feature type="chain" id="PRO_5035259428" description="CarboxypepD_reg-like domain-containing protein" evidence="1">
    <location>
        <begin position="27"/>
        <end position="354"/>
    </location>
</feature>
<evidence type="ECO:0000313" key="2">
    <source>
        <dbReference type="EMBL" id="GHB29247.1"/>
    </source>
</evidence>
<evidence type="ECO:0000313" key="3">
    <source>
        <dbReference type="Proteomes" id="UP000642809"/>
    </source>
</evidence>
<reference evidence="2" key="1">
    <citation type="journal article" date="2014" name="Int. J. Syst. Evol. Microbiol.">
        <title>Complete genome sequence of Corynebacterium casei LMG S-19264T (=DSM 44701T), isolated from a smear-ripened cheese.</title>
        <authorList>
            <consortium name="US DOE Joint Genome Institute (JGI-PGF)"/>
            <person name="Walter F."/>
            <person name="Albersmeier A."/>
            <person name="Kalinowski J."/>
            <person name="Ruckert C."/>
        </authorList>
    </citation>
    <scope>NUCLEOTIDE SEQUENCE</scope>
    <source>
        <strain evidence="2">KCTC 23224</strain>
    </source>
</reference>
<gene>
    <name evidence="2" type="ORF">GCM10008106_07690</name>
</gene>
<dbReference type="AlphaFoldDB" id="A0A8J3CV10"/>
<protein>
    <recommendedName>
        <fullName evidence="4">CarboxypepD_reg-like domain-containing protein</fullName>
    </recommendedName>
</protein>
<dbReference type="SUPFAM" id="SSF49464">
    <property type="entry name" value="Carboxypeptidase regulatory domain-like"/>
    <property type="match status" value="1"/>
</dbReference>
<name>A0A8J3CV10_9BACT</name>
<evidence type="ECO:0008006" key="4">
    <source>
        <dbReference type="Google" id="ProtNLM"/>
    </source>
</evidence>
<comment type="caution">
    <text evidence="2">The sequence shown here is derived from an EMBL/GenBank/DDBJ whole genome shotgun (WGS) entry which is preliminary data.</text>
</comment>
<dbReference type="Gene3D" id="2.60.40.1120">
    <property type="entry name" value="Carboxypeptidase-like, regulatory domain"/>
    <property type="match status" value="1"/>
</dbReference>
<keyword evidence="1" id="KW-0732">Signal</keyword>
<accession>A0A8J3CV10</accession>
<dbReference type="Proteomes" id="UP000642809">
    <property type="component" value="Unassembled WGS sequence"/>
</dbReference>